<keyword evidence="2" id="KW-0732">Signal</keyword>
<accession>A0ABV1RYA1</accession>
<evidence type="ECO:0000313" key="4">
    <source>
        <dbReference type="Proteomes" id="UP001476807"/>
    </source>
</evidence>
<sequence length="77" mass="8395">MKKIWKSALVVFALAAFTACGGSDNTTETETTEQVDTEMETDMDMDTDMDVDTTTVQDTTVNDGVADDIEEEVPPVQ</sequence>
<feature type="chain" id="PRO_5045885863" evidence="2">
    <location>
        <begin position="22"/>
        <end position="77"/>
    </location>
</feature>
<dbReference type="EMBL" id="JBEOKT010000023">
    <property type="protein sequence ID" value="MER2999378.1"/>
    <property type="molecule type" value="Genomic_DNA"/>
</dbReference>
<reference evidence="3 4" key="1">
    <citation type="submission" date="2024-06" db="EMBL/GenBank/DDBJ databases">
        <title>Pontibacter populi HYL7-15.</title>
        <authorList>
            <person name="Kim M.K."/>
        </authorList>
    </citation>
    <scope>NUCLEOTIDE SEQUENCE [LARGE SCALE GENOMIC DNA]</scope>
    <source>
        <strain evidence="3 4">HYL7-15</strain>
    </source>
</reference>
<dbReference type="PROSITE" id="PS51257">
    <property type="entry name" value="PROKAR_LIPOPROTEIN"/>
    <property type="match status" value="1"/>
</dbReference>
<evidence type="ECO:0000256" key="1">
    <source>
        <dbReference type="SAM" id="MobiDB-lite"/>
    </source>
</evidence>
<feature type="signal peptide" evidence="2">
    <location>
        <begin position="1"/>
        <end position="21"/>
    </location>
</feature>
<organism evidence="3 4">
    <name type="scientific">Pontibacter populi</name>
    <dbReference type="NCBI Taxonomy" id="890055"/>
    <lineage>
        <taxon>Bacteria</taxon>
        <taxon>Pseudomonadati</taxon>
        <taxon>Bacteroidota</taxon>
        <taxon>Cytophagia</taxon>
        <taxon>Cytophagales</taxon>
        <taxon>Hymenobacteraceae</taxon>
        <taxon>Pontibacter</taxon>
    </lineage>
</organism>
<comment type="caution">
    <text evidence="3">The sequence shown here is derived from an EMBL/GenBank/DDBJ whole genome shotgun (WGS) entry which is preliminary data.</text>
</comment>
<proteinExistence type="predicted"/>
<name>A0ABV1RYA1_9BACT</name>
<keyword evidence="4" id="KW-1185">Reference proteome</keyword>
<evidence type="ECO:0000313" key="3">
    <source>
        <dbReference type="EMBL" id="MER2999378.1"/>
    </source>
</evidence>
<protein>
    <submittedName>
        <fullName evidence="3">Uncharacterized protein</fullName>
    </submittedName>
</protein>
<evidence type="ECO:0000256" key="2">
    <source>
        <dbReference type="SAM" id="SignalP"/>
    </source>
</evidence>
<dbReference type="Proteomes" id="UP001476807">
    <property type="component" value="Unassembled WGS sequence"/>
</dbReference>
<feature type="region of interest" description="Disordered" evidence="1">
    <location>
        <begin position="21"/>
        <end position="48"/>
    </location>
</feature>
<dbReference type="RefSeq" id="WP_350414143.1">
    <property type="nucleotide sequence ID" value="NZ_JBEOKT010000023.1"/>
</dbReference>
<gene>
    <name evidence="3" type="ORF">ABS362_17635</name>
</gene>
<feature type="compositionally biased region" description="Acidic residues" evidence="1">
    <location>
        <begin position="30"/>
        <end position="48"/>
    </location>
</feature>